<evidence type="ECO:0000313" key="3">
    <source>
        <dbReference type="Proteomes" id="UP000664940"/>
    </source>
</evidence>
<dbReference type="AlphaFoldDB" id="A0A834A7G4"/>
<protein>
    <submittedName>
        <fullName evidence="2">Uncharacterized protein</fullName>
    </submittedName>
</protein>
<keyword evidence="1" id="KW-0472">Membrane</keyword>
<sequence length="142" mass="15682">MTQAVGFGARQEKVTVDTGLRLIKLKQMNLPPTCFGPCMSPFPSVVTDEPSACTEPVPSCYSRRLHQHSSLLLYQLSSLHCINATGNPISLFFKKTRNILISLACPATTPYLCTSLLPLIGLFVFCLQFPPHVFPSLCPQFH</sequence>
<comment type="caution">
    <text evidence="2">The sequence shown here is derived from an EMBL/GenBank/DDBJ whole genome shotgun (WGS) entry which is preliminary data.</text>
</comment>
<proteinExistence type="predicted"/>
<keyword evidence="1" id="KW-1133">Transmembrane helix</keyword>
<dbReference type="Proteomes" id="UP000664940">
    <property type="component" value="Unassembled WGS sequence"/>
</dbReference>
<evidence type="ECO:0000313" key="2">
    <source>
        <dbReference type="EMBL" id="KAF6104356.1"/>
    </source>
</evidence>
<organism evidence="2 3">
    <name type="scientific">Phyllostomus discolor</name>
    <name type="common">pale spear-nosed bat</name>
    <dbReference type="NCBI Taxonomy" id="89673"/>
    <lineage>
        <taxon>Eukaryota</taxon>
        <taxon>Metazoa</taxon>
        <taxon>Chordata</taxon>
        <taxon>Craniata</taxon>
        <taxon>Vertebrata</taxon>
        <taxon>Euteleostomi</taxon>
        <taxon>Mammalia</taxon>
        <taxon>Eutheria</taxon>
        <taxon>Laurasiatheria</taxon>
        <taxon>Chiroptera</taxon>
        <taxon>Yangochiroptera</taxon>
        <taxon>Phyllostomidae</taxon>
        <taxon>Phyllostominae</taxon>
        <taxon>Phyllostomus</taxon>
    </lineage>
</organism>
<gene>
    <name evidence="2" type="ORF">HJG60_011312</name>
</gene>
<name>A0A834A7G4_9CHIR</name>
<evidence type="ECO:0000256" key="1">
    <source>
        <dbReference type="SAM" id="Phobius"/>
    </source>
</evidence>
<keyword evidence="1" id="KW-0812">Transmembrane</keyword>
<feature type="transmembrane region" description="Helical" evidence="1">
    <location>
        <begin position="99"/>
        <end position="125"/>
    </location>
</feature>
<dbReference type="EMBL" id="JABVXQ010000006">
    <property type="protein sequence ID" value="KAF6104356.1"/>
    <property type="molecule type" value="Genomic_DNA"/>
</dbReference>
<accession>A0A834A7G4</accession>
<reference evidence="2 3" key="1">
    <citation type="journal article" date="2020" name="Nature">
        <title>Six reference-quality genomes reveal evolution of bat adaptations.</title>
        <authorList>
            <person name="Jebb D."/>
            <person name="Huang Z."/>
            <person name="Pippel M."/>
            <person name="Hughes G.M."/>
            <person name="Lavrichenko K."/>
            <person name="Devanna P."/>
            <person name="Winkler S."/>
            <person name="Jermiin L.S."/>
            <person name="Skirmuntt E.C."/>
            <person name="Katzourakis A."/>
            <person name="Burkitt-Gray L."/>
            <person name="Ray D.A."/>
            <person name="Sullivan K.A.M."/>
            <person name="Roscito J.G."/>
            <person name="Kirilenko B.M."/>
            <person name="Davalos L.M."/>
            <person name="Corthals A.P."/>
            <person name="Power M.L."/>
            <person name="Jones G."/>
            <person name="Ransome R.D."/>
            <person name="Dechmann D.K.N."/>
            <person name="Locatelli A.G."/>
            <person name="Puechmaille S.J."/>
            <person name="Fedrigo O."/>
            <person name="Jarvis E.D."/>
            <person name="Hiller M."/>
            <person name="Vernes S.C."/>
            <person name="Myers E.W."/>
            <person name="Teeling E.C."/>
        </authorList>
    </citation>
    <scope>NUCLEOTIDE SEQUENCE [LARGE SCALE GENOMIC DNA]</scope>
    <source>
        <strain evidence="2">Bat1K_MPI-CBG_1</strain>
    </source>
</reference>